<comment type="similarity">
    <text evidence="1">Belongs to the transglycosylase Slt family.</text>
</comment>
<evidence type="ECO:0000313" key="4">
    <source>
        <dbReference type="EMBL" id="TCO82020.1"/>
    </source>
</evidence>
<dbReference type="InterPro" id="IPR008258">
    <property type="entry name" value="Transglycosylase_SLT_dom_1"/>
</dbReference>
<dbReference type="Gene3D" id="1.10.530.10">
    <property type="match status" value="1"/>
</dbReference>
<name>A0A4R2L5M8_9GAMM</name>
<dbReference type="GO" id="GO:0000270">
    <property type="term" value="P:peptidoglycan metabolic process"/>
    <property type="evidence" value="ECO:0007669"/>
    <property type="project" value="InterPro"/>
</dbReference>
<dbReference type="AlphaFoldDB" id="A0A4R2L5M8"/>
<dbReference type="Proteomes" id="UP000295765">
    <property type="component" value="Unassembled WGS sequence"/>
</dbReference>
<proteinExistence type="inferred from homology"/>
<evidence type="ECO:0000256" key="1">
    <source>
        <dbReference type="ARBA" id="ARBA00007734"/>
    </source>
</evidence>
<dbReference type="SUPFAM" id="SSF53955">
    <property type="entry name" value="Lysozyme-like"/>
    <property type="match status" value="1"/>
</dbReference>
<evidence type="ECO:0000313" key="5">
    <source>
        <dbReference type="Proteomes" id="UP000295765"/>
    </source>
</evidence>
<accession>A0A4R2L5M8</accession>
<dbReference type="PROSITE" id="PS00922">
    <property type="entry name" value="TRANSGLYCOSYLASE"/>
    <property type="match status" value="1"/>
</dbReference>
<feature type="domain" description="Transglycosylase SLT" evidence="3">
    <location>
        <begin position="59"/>
        <end position="158"/>
    </location>
</feature>
<keyword evidence="2" id="KW-0732">Signal</keyword>
<dbReference type="InterPro" id="IPR023346">
    <property type="entry name" value="Lysozyme-like_dom_sf"/>
</dbReference>
<protein>
    <submittedName>
        <fullName evidence="4">Transglycosylase-like protein with SLT domain</fullName>
    </submittedName>
</protein>
<keyword evidence="5" id="KW-1185">Reference proteome</keyword>
<dbReference type="EMBL" id="SLWY01000006">
    <property type="protein sequence ID" value="TCO82020.1"/>
    <property type="molecule type" value="Genomic_DNA"/>
</dbReference>
<dbReference type="PANTHER" id="PTHR37423:SF2">
    <property type="entry name" value="MEMBRANE-BOUND LYTIC MUREIN TRANSGLYCOSYLASE C"/>
    <property type="match status" value="1"/>
</dbReference>
<dbReference type="CDD" id="cd00254">
    <property type="entry name" value="LT-like"/>
    <property type="match status" value="1"/>
</dbReference>
<reference evidence="4 5" key="1">
    <citation type="submission" date="2019-03" db="EMBL/GenBank/DDBJ databases">
        <title>Genomic Encyclopedia of Type Strains, Phase IV (KMG-IV): sequencing the most valuable type-strain genomes for metagenomic binning, comparative biology and taxonomic classification.</title>
        <authorList>
            <person name="Goeker M."/>
        </authorList>
    </citation>
    <scope>NUCLEOTIDE SEQUENCE [LARGE SCALE GENOMIC DNA]</scope>
    <source>
        <strain evidence="4 5">DSM 25287</strain>
    </source>
</reference>
<dbReference type="Pfam" id="PF01464">
    <property type="entry name" value="SLT"/>
    <property type="match status" value="1"/>
</dbReference>
<evidence type="ECO:0000256" key="2">
    <source>
        <dbReference type="SAM" id="SignalP"/>
    </source>
</evidence>
<dbReference type="GO" id="GO:0008933">
    <property type="term" value="F:peptidoglycan lytic transglycosylase activity"/>
    <property type="evidence" value="ECO:0007669"/>
    <property type="project" value="InterPro"/>
</dbReference>
<dbReference type="PANTHER" id="PTHR37423">
    <property type="entry name" value="SOLUBLE LYTIC MUREIN TRANSGLYCOSYLASE-RELATED"/>
    <property type="match status" value="1"/>
</dbReference>
<feature type="signal peptide" evidence="2">
    <location>
        <begin position="1"/>
        <end position="34"/>
    </location>
</feature>
<organism evidence="4 5">
    <name type="scientific">Plasticicumulans lactativorans</name>
    <dbReference type="NCBI Taxonomy" id="1133106"/>
    <lineage>
        <taxon>Bacteria</taxon>
        <taxon>Pseudomonadati</taxon>
        <taxon>Pseudomonadota</taxon>
        <taxon>Gammaproteobacteria</taxon>
        <taxon>Candidatus Competibacteraceae</taxon>
        <taxon>Plasticicumulans</taxon>
    </lineage>
</organism>
<evidence type="ECO:0000259" key="3">
    <source>
        <dbReference type="Pfam" id="PF01464"/>
    </source>
</evidence>
<gene>
    <name evidence="4" type="ORF">EV699_106115</name>
</gene>
<sequence length="186" mass="19836">MPEMPRPPAPAPLPPPARALLLAGLLALCAPAGAAGDDADAAAAPRAAPAPRPTRFDALIEAAARRHRLDPALIHAMIRAESGYDPRAVSHRGALGLMQLMPATAAELGLAEPFDPAANIDAGSRYLRRQLDRFHNLSLVMAAYYAGAQPVLAAGRRVPADPDVRRYVVRVIEYYFNRKGIPTGRP</sequence>
<comment type="caution">
    <text evidence="4">The sequence shown here is derived from an EMBL/GenBank/DDBJ whole genome shotgun (WGS) entry which is preliminary data.</text>
</comment>
<feature type="chain" id="PRO_5020650870" evidence="2">
    <location>
        <begin position="35"/>
        <end position="186"/>
    </location>
</feature>
<dbReference type="InterPro" id="IPR000189">
    <property type="entry name" value="Transglyc_AS"/>
</dbReference>
<dbReference type="GO" id="GO:0016020">
    <property type="term" value="C:membrane"/>
    <property type="evidence" value="ECO:0007669"/>
    <property type="project" value="InterPro"/>
</dbReference>